<organism evidence="3 4">
    <name type="scientific">Caballeronia glathei</name>
    <dbReference type="NCBI Taxonomy" id="60547"/>
    <lineage>
        <taxon>Bacteria</taxon>
        <taxon>Pseudomonadati</taxon>
        <taxon>Pseudomonadota</taxon>
        <taxon>Betaproteobacteria</taxon>
        <taxon>Burkholderiales</taxon>
        <taxon>Burkholderiaceae</taxon>
        <taxon>Caballeronia</taxon>
    </lineage>
</organism>
<dbReference type="GO" id="GO:0015562">
    <property type="term" value="F:efflux transmembrane transporter activity"/>
    <property type="evidence" value="ECO:0007669"/>
    <property type="project" value="InterPro"/>
</dbReference>
<dbReference type="InterPro" id="IPR010131">
    <property type="entry name" value="MdtP/NodT-like"/>
</dbReference>
<dbReference type="SUPFAM" id="SSF56954">
    <property type="entry name" value="Outer membrane efflux proteins (OEP)"/>
    <property type="match status" value="1"/>
</dbReference>
<dbReference type="PANTHER" id="PTHR30203:SF29">
    <property type="entry name" value="PROTEIN CYAE"/>
    <property type="match status" value="1"/>
</dbReference>
<proteinExistence type="inferred from homology"/>
<dbReference type="InterPro" id="IPR003423">
    <property type="entry name" value="OMP_efflux"/>
</dbReference>
<evidence type="ECO:0000313" key="4">
    <source>
        <dbReference type="Proteomes" id="UP000027466"/>
    </source>
</evidence>
<dbReference type="RefSeq" id="WP_051672934.1">
    <property type="nucleotide sequence ID" value="NZ_CADFFX010000049.1"/>
</dbReference>
<name>A0A069PFX5_9BURK</name>
<evidence type="ECO:0000256" key="1">
    <source>
        <dbReference type="ARBA" id="ARBA00007613"/>
    </source>
</evidence>
<evidence type="ECO:0000256" key="2">
    <source>
        <dbReference type="SAM" id="MobiDB-lite"/>
    </source>
</evidence>
<dbReference type="Pfam" id="PF02321">
    <property type="entry name" value="OEP"/>
    <property type="match status" value="2"/>
</dbReference>
<sequence>MQNHQAQVLSVTVACAMLALTGCSSLQPRPTTREEVRQRVVDDQVSMYSAQEPVTGPITFYEAAARALKYNLDYRLKLMESALAANLRDVSSNEMLPQLVASAGYTARSNDSGGTSVGITDGEVTLRPSTSEQRYHKLANLGLSWNLLDFGVAYFRTQQRSDQMLMAEERRRKVAQNVLQDVRNAYWRALAAQRLKPQVDELLARTRAAIDAARKAEDKGLLPKQEILAYQRALLDAVSLLTIRRQDLEFAQSELSALMSLPPGTPLVLADTQEGALPAVVTPEPQLEQLALQNRPELMEEWYRKRVNENDLKIAKAQLWPNVGIDLSTNYDSNEFLYNNYWAAAGVRVSINLFRLLQLPALNAQQESQTKTDDMRRLALSMAILTQVRVGVLRYRLSLQEVEFADESLRVDTSLLDYARAASKTSFGSELEVIRAEGRYLLSRYEREAAYSDAQAAWGRLFNSVGFDVMPDAIQKDDIKTLAQEIEKTVLIQQKKQWELPGAEPPAQSDPPTSPVAQQQPAQGEPASAEQIAAPGGGNAPVLQ</sequence>
<dbReference type="EMBL" id="JFHC01000078">
    <property type="protein sequence ID" value="KDR38729.1"/>
    <property type="molecule type" value="Genomic_DNA"/>
</dbReference>
<gene>
    <name evidence="3" type="ORF">BG61_37675</name>
</gene>
<protein>
    <submittedName>
        <fullName evidence="3">Membrane protein</fullName>
    </submittedName>
</protein>
<dbReference type="Gene3D" id="1.20.1600.10">
    <property type="entry name" value="Outer membrane efflux proteins (OEP)"/>
    <property type="match status" value="1"/>
</dbReference>
<dbReference type="AlphaFoldDB" id="A0A069PFX5"/>
<comment type="similarity">
    <text evidence="1">Belongs to the outer membrane factor (OMF) (TC 1.B.17) family.</text>
</comment>
<dbReference type="PANTHER" id="PTHR30203">
    <property type="entry name" value="OUTER MEMBRANE CATION EFFLUX PROTEIN"/>
    <property type="match status" value="1"/>
</dbReference>
<dbReference type="STRING" id="60547.GCA_000751215_05829"/>
<feature type="compositionally biased region" description="Gly residues" evidence="2">
    <location>
        <begin position="535"/>
        <end position="544"/>
    </location>
</feature>
<evidence type="ECO:0000313" key="3">
    <source>
        <dbReference type="EMBL" id="KDR38729.1"/>
    </source>
</evidence>
<dbReference type="Proteomes" id="UP000027466">
    <property type="component" value="Unassembled WGS sequence"/>
</dbReference>
<keyword evidence="4" id="KW-1185">Reference proteome</keyword>
<accession>A0A069PFX5</accession>
<comment type="caution">
    <text evidence="3">The sequence shown here is derived from an EMBL/GenBank/DDBJ whole genome shotgun (WGS) entry which is preliminary data.</text>
</comment>
<feature type="region of interest" description="Disordered" evidence="2">
    <location>
        <begin position="498"/>
        <end position="544"/>
    </location>
</feature>
<reference evidence="3 4" key="1">
    <citation type="submission" date="2014-03" db="EMBL/GenBank/DDBJ databases">
        <title>Draft Genome Sequences of Four Burkholderia Strains.</title>
        <authorList>
            <person name="Liu X.Y."/>
            <person name="Li C.X."/>
            <person name="Xu J.H."/>
        </authorList>
    </citation>
    <scope>NUCLEOTIDE SEQUENCE [LARGE SCALE GENOMIC DNA]</scope>
    <source>
        <strain evidence="3 4">DSM 50014</strain>
    </source>
</reference>